<dbReference type="RefSeq" id="WP_204029212.1">
    <property type="nucleotide sequence ID" value="NZ_BOOW01000030.1"/>
</dbReference>
<gene>
    <name evidence="3" type="primary">caiC</name>
    <name evidence="3" type="ORF">Ssi02_48200</name>
</gene>
<dbReference type="PANTHER" id="PTHR43767">
    <property type="entry name" value="LONG-CHAIN-FATTY-ACID--COA LIGASE"/>
    <property type="match status" value="1"/>
</dbReference>
<evidence type="ECO:0000259" key="1">
    <source>
        <dbReference type="Pfam" id="PF00501"/>
    </source>
</evidence>
<dbReference type="AlphaFoldDB" id="A0A919RLG3"/>
<evidence type="ECO:0000313" key="4">
    <source>
        <dbReference type="Proteomes" id="UP000606172"/>
    </source>
</evidence>
<feature type="domain" description="AMP-dependent synthetase/ligase" evidence="1">
    <location>
        <begin position="12"/>
        <end position="367"/>
    </location>
</feature>
<reference evidence="3" key="1">
    <citation type="submission" date="2021-01" db="EMBL/GenBank/DDBJ databases">
        <title>Whole genome shotgun sequence of Sinosporangium siamense NBRC 109515.</title>
        <authorList>
            <person name="Komaki H."/>
            <person name="Tamura T."/>
        </authorList>
    </citation>
    <scope>NUCLEOTIDE SEQUENCE</scope>
    <source>
        <strain evidence="3">NBRC 109515</strain>
    </source>
</reference>
<dbReference type="SUPFAM" id="SSF56801">
    <property type="entry name" value="Acetyl-CoA synthetase-like"/>
    <property type="match status" value="1"/>
</dbReference>
<dbReference type="Proteomes" id="UP000606172">
    <property type="component" value="Unassembled WGS sequence"/>
</dbReference>
<dbReference type="EMBL" id="BOOW01000030">
    <property type="protein sequence ID" value="GII94589.1"/>
    <property type="molecule type" value="Genomic_DNA"/>
</dbReference>
<dbReference type="InterPro" id="IPR042099">
    <property type="entry name" value="ANL_N_sf"/>
</dbReference>
<dbReference type="InterPro" id="IPR020845">
    <property type="entry name" value="AMP-binding_CS"/>
</dbReference>
<keyword evidence="3" id="KW-0436">Ligase</keyword>
<dbReference type="Pfam" id="PF00501">
    <property type="entry name" value="AMP-binding"/>
    <property type="match status" value="1"/>
</dbReference>
<dbReference type="Gene3D" id="3.40.50.12780">
    <property type="entry name" value="N-terminal domain of ligase-like"/>
    <property type="match status" value="1"/>
</dbReference>
<dbReference type="InterPro" id="IPR045851">
    <property type="entry name" value="AMP-bd_C_sf"/>
</dbReference>
<protein>
    <submittedName>
        <fullName evidence="3">Crotonobetaine/carnitine-CoA ligase</fullName>
    </submittedName>
</protein>
<dbReference type="Pfam" id="PF13193">
    <property type="entry name" value="AMP-binding_C"/>
    <property type="match status" value="1"/>
</dbReference>
<comment type="caution">
    <text evidence="3">The sequence shown here is derived from an EMBL/GenBank/DDBJ whole genome shotgun (WGS) entry which is preliminary data.</text>
</comment>
<dbReference type="InterPro" id="IPR025110">
    <property type="entry name" value="AMP-bd_C"/>
</dbReference>
<organism evidence="3 4">
    <name type="scientific">Sinosporangium siamense</name>
    <dbReference type="NCBI Taxonomy" id="1367973"/>
    <lineage>
        <taxon>Bacteria</taxon>
        <taxon>Bacillati</taxon>
        <taxon>Actinomycetota</taxon>
        <taxon>Actinomycetes</taxon>
        <taxon>Streptosporangiales</taxon>
        <taxon>Streptosporangiaceae</taxon>
        <taxon>Sinosporangium</taxon>
    </lineage>
</organism>
<dbReference type="PANTHER" id="PTHR43767:SF1">
    <property type="entry name" value="NONRIBOSOMAL PEPTIDE SYNTHASE PES1 (EUROFUNG)-RELATED"/>
    <property type="match status" value="1"/>
</dbReference>
<dbReference type="PROSITE" id="PS00455">
    <property type="entry name" value="AMP_BINDING"/>
    <property type="match status" value="1"/>
</dbReference>
<feature type="domain" description="AMP-binding enzyme C-terminal" evidence="2">
    <location>
        <begin position="417"/>
        <end position="492"/>
    </location>
</feature>
<dbReference type="InterPro" id="IPR000873">
    <property type="entry name" value="AMP-dep_synth/lig_dom"/>
</dbReference>
<sequence>MTATFAARWVDAVSARPGAPFLIWEDPGGTVTRWTYADFDLLVDRVAGGLIARGVTAGSRVCLALRNSPAFAALWLACAKLGAAMVACDPSSSAPELASHMRRTGVALGVCAAERAPVFHAAAREAGVPVVEVSEADVDLTPLHGRLAVWSELPPPEAPLGLMFTSGTTSAPKCVVVTQANYAFAGDVMAAASALRPDDRQLVVLPMFHANAQYYSFAPAIAVGASVALMHTFSASRFLTQAARHGATHASLFAAPMRMILARGNTPVPGLKLVHCWYAQNIQQAQYDEMAALLGCRPRQLYGMTETVPAVLTNRAVAPVPNAMGQPTLGCSVAVVDEDTGDPVRPGQVGEILVGGVPGETLFAGYLDDPETTAASFRGRWFVTGDRATVDADGHVYFAGRGGDVLKVGGENVSIVEIETVLAAHPGVFEAAVVGEADAVKDEVPVAYVVARAGVVLDKLDLGEWCAERLAKSKRPVRFEVVEALPRTSVGKVRKFLLKK</sequence>
<proteinExistence type="predicted"/>
<accession>A0A919RLG3</accession>
<evidence type="ECO:0000259" key="2">
    <source>
        <dbReference type="Pfam" id="PF13193"/>
    </source>
</evidence>
<keyword evidence="4" id="KW-1185">Reference proteome</keyword>
<dbReference type="GO" id="GO:0016878">
    <property type="term" value="F:acid-thiol ligase activity"/>
    <property type="evidence" value="ECO:0007669"/>
    <property type="project" value="UniProtKB-ARBA"/>
</dbReference>
<dbReference type="InterPro" id="IPR050237">
    <property type="entry name" value="ATP-dep_AMP-bd_enzyme"/>
</dbReference>
<dbReference type="Gene3D" id="3.30.300.30">
    <property type="match status" value="1"/>
</dbReference>
<name>A0A919RLG3_9ACTN</name>
<evidence type="ECO:0000313" key="3">
    <source>
        <dbReference type="EMBL" id="GII94589.1"/>
    </source>
</evidence>